<feature type="non-terminal residue" evidence="1">
    <location>
        <position position="343"/>
    </location>
</feature>
<feature type="non-terminal residue" evidence="1">
    <location>
        <position position="1"/>
    </location>
</feature>
<organism evidence="1">
    <name type="scientific">marine sediment metagenome</name>
    <dbReference type="NCBI Taxonomy" id="412755"/>
    <lineage>
        <taxon>unclassified sequences</taxon>
        <taxon>metagenomes</taxon>
        <taxon>ecological metagenomes</taxon>
    </lineage>
</organism>
<evidence type="ECO:0000313" key="1">
    <source>
        <dbReference type="EMBL" id="KKK51667.1"/>
    </source>
</evidence>
<accession>A0A0F8W4L8</accession>
<sequence length="343" mass="37046">SSLNTPVQGWHAAAGDLLKPAASGAKQRVTLDFSYISLLGLGSEEGLGHVVNTGITLPTRAGVFSGSARFLTSPFESLDLGTLAGVNVSFAKDLFPDLLVGAGLGGQFGEDWSAGLDLGFIHLPGKWLFFKDFRWGAAIRGLGKGYTPAEGITSFPPVFTPALGAAFNLVNSRNVLWSFSSDLAFPSFQNIRFSLGSDFTYKDLFTLRTAVLLDLDDMAEKRARSLPLSFGLALKFSTSIRRDKSEVKTSVSAAPLQQGVWGIGAGLNIPIGLVDREAPEITIDTAKESYISPNLDGVLDDLDKELETRGHRFVRYADDFLVLVKSHRAGVRVSQSIERFLNR</sequence>
<protein>
    <recommendedName>
        <fullName evidence="2">DUF5723 domain-containing protein</fullName>
    </recommendedName>
</protein>
<dbReference type="EMBL" id="LAZR01067397">
    <property type="protein sequence ID" value="KKK51667.1"/>
    <property type="molecule type" value="Genomic_DNA"/>
</dbReference>
<proteinExistence type="predicted"/>
<dbReference type="AlphaFoldDB" id="A0A0F8W4L8"/>
<name>A0A0F8W4L8_9ZZZZ</name>
<gene>
    <name evidence="1" type="ORF">LCGC14_3112660</name>
</gene>
<comment type="caution">
    <text evidence="1">The sequence shown here is derived from an EMBL/GenBank/DDBJ whole genome shotgun (WGS) entry which is preliminary data.</text>
</comment>
<reference evidence="1" key="1">
    <citation type="journal article" date="2015" name="Nature">
        <title>Complex archaea that bridge the gap between prokaryotes and eukaryotes.</title>
        <authorList>
            <person name="Spang A."/>
            <person name="Saw J.H."/>
            <person name="Jorgensen S.L."/>
            <person name="Zaremba-Niedzwiedzka K."/>
            <person name="Martijn J."/>
            <person name="Lind A.E."/>
            <person name="van Eijk R."/>
            <person name="Schleper C."/>
            <person name="Guy L."/>
            <person name="Ettema T.J."/>
        </authorList>
    </citation>
    <scope>NUCLEOTIDE SEQUENCE</scope>
</reference>
<evidence type="ECO:0008006" key="2">
    <source>
        <dbReference type="Google" id="ProtNLM"/>
    </source>
</evidence>